<reference evidence="1 2" key="2">
    <citation type="journal article" date="2013" name="Environ. Sci. Technol.">
        <title>The 4-tert-butylphenol-utilizing bacterium Sphingobium fuliginis OMI can degrade bisphenols via phenolic ring hydroxylation and meta-cleavage pathway.</title>
        <authorList>
            <person name="Ogata Y."/>
            <person name="Goda S."/>
            <person name="Toyama T."/>
            <person name="Sei K."/>
            <person name="Ike M."/>
        </authorList>
    </citation>
    <scope>NUCLEOTIDE SEQUENCE [LARGE SCALE GENOMIC DNA]</scope>
    <source>
        <strain evidence="1 2">OMI</strain>
    </source>
</reference>
<protein>
    <submittedName>
        <fullName evidence="1">Uncharacterized protein</fullName>
    </submittedName>
</protein>
<proteinExistence type="predicted"/>
<evidence type="ECO:0000313" key="1">
    <source>
        <dbReference type="EMBL" id="GAY24522.1"/>
    </source>
</evidence>
<dbReference type="Proteomes" id="UP000221538">
    <property type="component" value="Unassembled WGS sequence"/>
</dbReference>
<name>A0A292ZIG9_SPHSA</name>
<gene>
    <name evidence="1" type="ORF">SFOMI_5102</name>
</gene>
<dbReference type="AlphaFoldDB" id="A0A292ZIG9"/>
<accession>A0A292ZIG9</accession>
<comment type="caution">
    <text evidence="1">The sequence shown here is derived from an EMBL/GenBank/DDBJ whole genome shotgun (WGS) entry which is preliminary data.</text>
</comment>
<sequence length="48" mass="5160">MHTDVVSCSKLIGHAQAHLAEQIQEQADTGETCAVKSDHCNIASHTGW</sequence>
<reference evidence="1 2" key="1">
    <citation type="journal article" date="2013" name="Biodegradation">
        <title>Occurrence of 4-tert-butylphenol (4-t-BP) biodegradation in an aquatic sample caused by the presence of Spirodela polyrrhiza and isolation of a 4-t-BP-utilizing bacterium.</title>
        <authorList>
            <person name="Ogata Y."/>
            <person name="Toyama T."/>
            <person name="Yu N."/>
            <person name="Wang X."/>
            <person name="Sei K."/>
            <person name="Ike M."/>
        </authorList>
    </citation>
    <scope>NUCLEOTIDE SEQUENCE [LARGE SCALE GENOMIC DNA]</scope>
    <source>
        <strain evidence="1 2">OMI</strain>
    </source>
</reference>
<evidence type="ECO:0000313" key="2">
    <source>
        <dbReference type="Proteomes" id="UP000221538"/>
    </source>
</evidence>
<dbReference type="EMBL" id="BEWI01000032">
    <property type="protein sequence ID" value="GAY24522.1"/>
    <property type="molecule type" value="Genomic_DNA"/>
</dbReference>
<organism evidence="1 2">
    <name type="scientific">Sphingobium fuliginis (strain ATCC 27551)</name>
    <dbReference type="NCBI Taxonomy" id="336203"/>
    <lineage>
        <taxon>Bacteria</taxon>
        <taxon>Pseudomonadati</taxon>
        <taxon>Pseudomonadota</taxon>
        <taxon>Alphaproteobacteria</taxon>
        <taxon>Sphingomonadales</taxon>
        <taxon>Sphingomonadaceae</taxon>
        <taxon>Sphingobium</taxon>
    </lineage>
</organism>